<dbReference type="Pfam" id="PF09664">
    <property type="entry name" value="DUF2399"/>
    <property type="match status" value="1"/>
</dbReference>
<dbReference type="InterPro" id="IPR013495">
    <property type="entry name" value="CHP02679"/>
</dbReference>
<comment type="caution">
    <text evidence="3">The sequence shown here is derived from an EMBL/GenBank/DDBJ whole genome shotgun (WGS) entry which is preliminary data.</text>
</comment>
<dbReference type="InterPro" id="IPR024466">
    <property type="entry name" value="CHP02679_N"/>
</dbReference>
<gene>
    <name evidence="3" type="ORF">ACFQ3N_01350</name>
</gene>
<sequence>MDKQLQQAIHFFKSEQTYKKLFQLFRKKYESLGRIGGTVSVDEFSDVELDEIGSFFGVPGGRLKKKGSISVVGFEQQLQHTRFNSVGLKQLLDAYFGEIIVSKKQQRVEKEEKLRVMLVGLKERYEKVAFWLDYLLEKRGEARWMLAIAEKEPQRFEQLVGNLAKAVASLPESVERLPMFSQRITADPHAFDLHTDLGKMLLHVLALDSSDTANGDAVIVPGSTEAVNELLQRYRIYRDDLLNYVTCAGFYAETADGPHPVWEAATRNNTVQIVPLRELVLLKRVYPSNGKDVWVVENSGVCATLLDYHPSASIICTNGQFTLAVLMMLDLAVEEGCVLHYAGDFDPEGLGMAQRLLDRYPEGSVQLWQMDKNAYRKSSPVKELPTERIEKLSGIVHDELVEVAKEMRQVGKAGYQEALVEDMVEDIQKKT</sequence>
<dbReference type="RefSeq" id="WP_390358834.1">
    <property type="nucleotide sequence ID" value="NZ_JBHTKJ010000003.1"/>
</dbReference>
<feature type="domain" description="DUF2399" evidence="1">
    <location>
        <begin position="274"/>
        <end position="427"/>
    </location>
</feature>
<dbReference type="NCBIfam" id="TIGR02679">
    <property type="entry name" value="TIGR02679 family protein"/>
    <property type="match status" value="1"/>
</dbReference>
<feature type="domain" description="Conserved hypothetical protein CHP02679 N terminus" evidence="2">
    <location>
        <begin position="36"/>
        <end position="250"/>
    </location>
</feature>
<protein>
    <submittedName>
        <fullName evidence="3">TIGR02679 family protein</fullName>
    </submittedName>
</protein>
<organism evidence="3 4">
    <name type="scientific">Virgibacillus byunsanensis</name>
    <dbReference type="NCBI Taxonomy" id="570945"/>
    <lineage>
        <taxon>Bacteria</taxon>
        <taxon>Bacillati</taxon>
        <taxon>Bacillota</taxon>
        <taxon>Bacilli</taxon>
        <taxon>Bacillales</taxon>
        <taxon>Bacillaceae</taxon>
        <taxon>Virgibacillus</taxon>
    </lineage>
</organism>
<dbReference type="Proteomes" id="UP001597040">
    <property type="component" value="Unassembled WGS sequence"/>
</dbReference>
<proteinExistence type="predicted"/>
<evidence type="ECO:0000259" key="2">
    <source>
        <dbReference type="Pfam" id="PF11796"/>
    </source>
</evidence>
<evidence type="ECO:0000313" key="3">
    <source>
        <dbReference type="EMBL" id="MFD1037073.1"/>
    </source>
</evidence>
<name>A0ABW3LFA2_9BACI</name>
<reference evidence="4" key="1">
    <citation type="journal article" date="2019" name="Int. J. Syst. Evol. Microbiol.">
        <title>The Global Catalogue of Microorganisms (GCM) 10K type strain sequencing project: providing services to taxonomists for standard genome sequencing and annotation.</title>
        <authorList>
            <consortium name="The Broad Institute Genomics Platform"/>
            <consortium name="The Broad Institute Genome Sequencing Center for Infectious Disease"/>
            <person name="Wu L."/>
            <person name="Ma J."/>
        </authorList>
    </citation>
    <scope>NUCLEOTIDE SEQUENCE [LARGE SCALE GENOMIC DNA]</scope>
    <source>
        <strain evidence="4">CCUG 56754</strain>
    </source>
</reference>
<dbReference type="Pfam" id="PF11796">
    <property type="entry name" value="DUF3323"/>
    <property type="match status" value="1"/>
</dbReference>
<dbReference type="InterPro" id="IPR024465">
    <property type="entry name" value="DUF2399"/>
</dbReference>
<accession>A0ABW3LFA2</accession>
<keyword evidence="4" id="KW-1185">Reference proteome</keyword>
<dbReference type="EMBL" id="JBHTKJ010000003">
    <property type="protein sequence ID" value="MFD1037073.1"/>
    <property type="molecule type" value="Genomic_DNA"/>
</dbReference>
<evidence type="ECO:0000313" key="4">
    <source>
        <dbReference type="Proteomes" id="UP001597040"/>
    </source>
</evidence>
<evidence type="ECO:0000259" key="1">
    <source>
        <dbReference type="Pfam" id="PF09664"/>
    </source>
</evidence>